<comment type="caution">
    <text evidence="1">The sequence shown here is derived from an EMBL/GenBank/DDBJ whole genome shotgun (WGS) entry which is preliminary data.</text>
</comment>
<dbReference type="RefSeq" id="WP_125008481.1">
    <property type="nucleotide sequence ID" value="NZ_BEXA01000003.1"/>
</dbReference>
<dbReference type="PANTHER" id="PTHR36849:SF1">
    <property type="entry name" value="CYTOPLASMIC PROTEIN"/>
    <property type="match status" value="1"/>
</dbReference>
<dbReference type="EMBL" id="BEXA01000003">
    <property type="protein sequence ID" value="GAY73541.1"/>
    <property type="molecule type" value="Genomic_DNA"/>
</dbReference>
<protein>
    <submittedName>
        <fullName evidence="1">Probable uroporphyrin-III c-methyltransferase</fullName>
        <ecNumber evidence="1">2.1.1.107</ecNumber>
    </submittedName>
</protein>
<dbReference type="Pfam" id="PF22752">
    <property type="entry name" value="DUF488-N3i"/>
    <property type="match status" value="1"/>
</dbReference>
<gene>
    <name evidence="1" type="ORF">NBRC111893_1687</name>
</gene>
<reference evidence="1 2" key="1">
    <citation type="submission" date="2017-11" db="EMBL/GenBank/DDBJ databases">
        <title>Draft Genome Sequence of Lactobacillus curieae NBRC 111893 isolated from Koso, a Japanese sugar-Vegetable Fermented Beverage.</title>
        <authorList>
            <person name="Chiou T.Y."/>
            <person name="Oshima K."/>
            <person name="Suda W."/>
            <person name="Hattori M."/>
            <person name="Takahashi T."/>
        </authorList>
    </citation>
    <scope>NUCLEOTIDE SEQUENCE [LARGE SCALE GENOMIC DNA]</scope>
    <source>
        <strain evidence="1 2">NBRC111893</strain>
    </source>
</reference>
<dbReference type="Proteomes" id="UP000286974">
    <property type="component" value="Unassembled WGS sequence"/>
</dbReference>
<sequence>MEIKIERIYEHQPTPGYRVLVDRLWPRGISKITAKLDDWAKEIAPSKELRTWFNHDPEKFAKFSDRYITELTENEKTSDFISLVSEHLKNQNVIFLYGAKDVEHNQAVVLKRFVENQLNA</sequence>
<keyword evidence="1" id="KW-0489">Methyltransferase</keyword>
<dbReference type="GO" id="GO:0032259">
    <property type="term" value="P:methylation"/>
    <property type="evidence" value="ECO:0007669"/>
    <property type="project" value="UniProtKB-KW"/>
</dbReference>
<dbReference type="EC" id="2.1.1.107" evidence="1"/>
<proteinExistence type="predicted"/>
<dbReference type="AlphaFoldDB" id="A0A401FMT1"/>
<dbReference type="InterPro" id="IPR052552">
    <property type="entry name" value="YeaO-like"/>
</dbReference>
<dbReference type="OrthoDB" id="9790745at2"/>
<dbReference type="PANTHER" id="PTHR36849">
    <property type="entry name" value="CYTOPLASMIC PROTEIN-RELATED"/>
    <property type="match status" value="1"/>
</dbReference>
<dbReference type="GO" id="GO:0004851">
    <property type="term" value="F:uroporphyrin-III C-methyltransferase activity"/>
    <property type="evidence" value="ECO:0007669"/>
    <property type="project" value="UniProtKB-EC"/>
</dbReference>
<evidence type="ECO:0000313" key="1">
    <source>
        <dbReference type="EMBL" id="GAY73541.1"/>
    </source>
</evidence>
<accession>A0A401FMT1</accession>
<dbReference type="STRING" id="1138822.PL11_005135"/>
<evidence type="ECO:0000313" key="2">
    <source>
        <dbReference type="Proteomes" id="UP000286974"/>
    </source>
</evidence>
<keyword evidence="2" id="KW-1185">Reference proteome</keyword>
<name>A0A401FMT1_9LACO</name>
<keyword evidence="1" id="KW-0808">Transferase</keyword>
<organism evidence="1 2">
    <name type="scientific">Lentilactobacillus kosonis</name>
    <dbReference type="NCBI Taxonomy" id="2810561"/>
    <lineage>
        <taxon>Bacteria</taxon>
        <taxon>Bacillati</taxon>
        <taxon>Bacillota</taxon>
        <taxon>Bacilli</taxon>
        <taxon>Lactobacillales</taxon>
        <taxon>Lactobacillaceae</taxon>
        <taxon>Lentilactobacillus</taxon>
    </lineage>
</organism>